<keyword evidence="5" id="KW-0130">Cell adhesion</keyword>
<evidence type="ECO:0000256" key="2">
    <source>
        <dbReference type="ARBA" id="ARBA00022692"/>
    </source>
</evidence>
<dbReference type="GO" id="GO:0007156">
    <property type="term" value="P:homophilic cell adhesion via plasma membrane adhesion molecules"/>
    <property type="evidence" value="ECO:0007669"/>
    <property type="project" value="InterPro"/>
</dbReference>
<reference evidence="10" key="1">
    <citation type="submission" date="2015-11" db="EMBL/GenBank/DDBJ databases">
        <title>De novo transcriptome assembly of four potential Pierce s Disease insect vectors from Arizona vineyards.</title>
        <authorList>
            <person name="Tassone E.E."/>
        </authorList>
    </citation>
    <scope>NUCLEOTIDE SEQUENCE</scope>
</reference>
<gene>
    <name evidence="10" type="ORF">g.47810</name>
</gene>
<evidence type="ECO:0000256" key="1">
    <source>
        <dbReference type="ARBA" id="ARBA00004370"/>
    </source>
</evidence>
<dbReference type="InterPro" id="IPR050971">
    <property type="entry name" value="Cadherin-domain_protein"/>
</dbReference>
<evidence type="ECO:0000259" key="9">
    <source>
        <dbReference type="PROSITE" id="PS50268"/>
    </source>
</evidence>
<evidence type="ECO:0000256" key="8">
    <source>
        <dbReference type="PROSITE-ProRule" id="PRU00043"/>
    </source>
</evidence>
<dbReference type="PRINTS" id="PR00205">
    <property type="entry name" value="CADHERIN"/>
</dbReference>
<dbReference type="CDD" id="cd11304">
    <property type="entry name" value="Cadherin_repeat"/>
    <property type="match status" value="1"/>
</dbReference>
<name>A0A1B6GFV4_9HEMI</name>
<sequence>TSCTFKEILLESQHGYFSEPKFLENNVELRIPENTPVGSLVYKVSTKDDIPVLFSMPNFSPWISIDPLTGWISVTSPLDRETHEELEIVVVATHQHITSLSSRCSILISLTDCNDNPHIFNQEVYNVAVKEDAAVDSVL</sequence>
<dbReference type="PROSITE" id="PS50268">
    <property type="entry name" value="CADHERIN_2"/>
    <property type="match status" value="1"/>
</dbReference>
<comment type="subcellular location">
    <subcellularLocation>
        <location evidence="1">Membrane</location>
    </subcellularLocation>
</comment>
<dbReference type="EMBL" id="GECZ01008455">
    <property type="protein sequence ID" value="JAS61314.1"/>
    <property type="molecule type" value="Transcribed_RNA"/>
</dbReference>
<evidence type="ECO:0000313" key="10">
    <source>
        <dbReference type="EMBL" id="JAS61314.1"/>
    </source>
</evidence>
<keyword evidence="7" id="KW-0472">Membrane</keyword>
<dbReference type="SUPFAM" id="SSF49313">
    <property type="entry name" value="Cadherin-like"/>
    <property type="match status" value="1"/>
</dbReference>
<dbReference type="InterPro" id="IPR015919">
    <property type="entry name" value="Cadherin-like_sf"/>
</dbReference>
<dbReference type="AlphaFoldDB" id="A0A1B6GFV4"/>
<feature type="non-terminal residue" evidence="10">
    <location>
        <position position="1"/>
    </location>
</feature>
<evidence type="ECO:0000256" key="7">
    <source>
        <dbReference type="ARBA" id="ARBA00023136"/>
    </source>
</evidence>
<dbReference type="Gene3D" id="2.60.40.60">
    <property type="entry name" value="Cadherins"/>
    <property type="match status" value="1"/>
</dbReference>
<keyword evidence="3" id="KW-0677">Repeat</keyword>
<dbReference type="PANTHER" id="PTHR24025:SF23">
    <property type="entry name" value="NEURAL-CADHERIN"/>
    <property type="match status" value="1"/>
</dbReference>
<dbReference type="InterPro" id="IPR002126">
    <property type="entry name" value="Cadherin-like_dom"/>
</dbReference>
<dbReference type="Pfam" id="PF25374">
    <property type="entry name" value="Cadherin_FAT4_N"/>
    <property type="match status" value="1"/>
</dbReference>
<organism evidence="10">
    <name type="scientific">Cuerna arida</name>
    <dbReference type="NCBI Taxonomy" id="1464854"/>
    <lineage>
        <taxon>Eukaryota</taxon>
        <taxon>Metazoa</taxon>
        <taxon>Ecdysozoa</taxon>
        <taxon>Arthropoda</taxon>
        <taxon>Hexapoda</taxon>
        <taxon>Insecta</taxon>
        <taxon>Pterygota</taxon>
        <taxon>Neoptera</taxon>
        <taxon>Paraneoptera</taxon>
        <taxon>Hemiptera</taxon>
        <taxon>Auchenorrhyncha</taxon>
        <taxon>Membracoidea</taxon>
        <taxon>Cicadellidae</taxon>
        <taxon>Cicadellinae</taxon>
        <taxon>Proconiini</taxon>
        <taxon>Cuerna</taxon>
    </lineage>
</organism>
<keyword evidence="6" id="KW-1133">Transmembrane helix</keyword>
<evidence type="ECO:0000256" key="6">
    <source>
        <dbReference type="ARBA" id="ARBA00022989"/>
    </source>
</evidence>
<feature type="domain" description="Cadherin" evidence="9">
    <location>
        <begin position="23"/>
        <end position="120"/>
    </location>
</feature>
<dbReference type="SMART" id="SM00112">
    <property type="entry name" value="CA"/>
    <property type="match status" value="1"/>
</dbReference>
<proteinExistence type="predicted"/>
<dbReference type="PANTHER" id="PTHR24025">
    <property type="entry name" value="DESMOGLEIN FAMILY MEMBER"/>
    <property type="match status" value="1"/>
</dbReference>
<keyword evidence="4 8" id="KW-0106">Calcium</keyword>
<evidence type="ECO:0000256" key="5">
    <source>
        <dbReference type="ARBA" id="ARBA00022889"/>
    </source>
</evidence>
<evidence type="ECO:0000256" key="4">
    <source>
        <dbReference type="ARBA" id="ARBA00022837"/>
    </source>
</evidence>
<feature type="non-terminal residue" evidence="10">
    <location>
        <position position="139"/>
    </location>
</feature>
<evidence type="ECO:0000256" key="3">
    <source>
        <dbReference type="ARBA" id="ARBA00022737"/>
    </source>
</evidence>
<protein>
    <recommendedName>
        <fullName evidence="9">Cadherin domain-containing protein</fullName>
    </recommendedName>
</protein>
<accession>A0A1B6GFV4</accession>
<dbReference type="GO" id="GO:0016020">
    <property type="term" value="C:membrane"/>
    <property type="evidence" value="ECO:0007669"/>
    <property type="project" value="UniProtKB-SubCell"/>
</dbReference>
<dbReference type="GO" id="GO:0005911">
    <property type="term" value="C:cell-cell junction"/>
    <property type="evidence" value="ECO:0007669"/>
    <property type="project" value="TreeGrafter"/>
</dbReference>
<dbReference type="GO" id="GO:0005509">
    <property type="term" value="F:calcium ion binding"/>
    <property type="evidence" value="ECO:0007669"/>
    <property type="project" value="UniProtKB-UniRule"/>
</dbReference>
<keyword evidence="2" id="KW-0812">Transmembrane</keyword>